<dbReference type="RefSeq" id="WP_171780002.1">
    <property type="nucleotide sequence ID" value="NZ_JABAGV010000027.1"/>
</dbReference>
<organism evidence="1 2">
    <name type="scientific">Clostridium beijerinckii</name>
    <name type="common">Clostridium MP</name>
    <dbReference type="NCBI Taxonomy" id="1520"/>
    <lineage>
        <taxon>Bacteria</taxon>
        <taxon>Bacillati</taxon>
        <taxon>Bacillota</taxon>
        <taxon>Clostridia</taxon>
        <taxon>Eubacteriales</taxon>
        <taxon>Clostridiaceae</taxon>
        <taxon>Clostridium</taxon>
    </lineage>
</organism>
<sequence>MNEKLNALSAKIKNKVGLCCSKGCFHRATVNVTFPQINVTRGLCDKHLLELQKMELNGFSLKGR</sequence>
<evidence type="ECO:0000313" key="2">
    <source>
        <dbReference type="Proteomes" id="UP001194098"/>
    </source>
</evidence>
<proteinExistence type="predicted"/>
<evidence type="ECO:0000313" key="1">
    <source>
        <dbReference type="EMBL" id="MBC2475432.1"/>
    </source>
</evidence>
<reference evidence="1" key="2">
    <citation type="journal article" date="2022" name="Nat. Biotechnol.">
        <title>Carbon-negative production of acetone and isopropanol by gas fermentation at industrial pilot scale.</title>
        <authorList>
            <person name="Liew F.E."/>
            <person name="Nogle R."/>
            <person name="Abdalla T."/>
            <person name="Rasor B.J."/>
            <person name="Canter C."/>
            <person name="Jensen R.O."/>
            <person name="Wang L."/>
            <person name="Strutz J."/>
            <person name="Chirania P."/>
            <person name="De Tissera S."/>
            <person name="Mueller A.P."/>
            <person name="Ruan Z."/>
            <person name="Gao A."/>
            <person name="Tran L."/>
            <person name="Engle N.L."/>
            <person name="Bromley J.C."/>
            <person name="Daniell J."/>
            <person name="Conrado R."/>
            <person name="Tschaplinski T.J."/>
            <person name="Giannone R.J."/>
            <person name="Hettich R.L."/>
            <person name="Karim A.S."/>
            <person name="Simpson S.D."/>
            <person name="Brown S.D."/>
            <person name="Leang C."/>
            <person name="Jewett M.C."/>
            <person name="Kopke M."/>
        </authorList>
    </citation>
    <scope>NUCLEOTIDE SEQUENCE</scope>
    <source>
        <strain evidence="1">DJ015</strain>
    </source>
</reference>
<dbReference type="EMBL" id="JABAGV010000027">
    <property type="protein sequence ID" value="MBC2475432.1"/>
    <property type="molecule type" value="Genomic_DNA"/>
</dbReference>
<name>A0AAW3W9F0_CLOBE</name>
<accession>A0AAW3W9F0</accession>
<protein>
    <submittedName>
        <fullName evidence="1">Uncharacterized protein</fullName>
    </submittedName>
</protein>
<dbReference type="AlphaFoldDB" id="A0AAW3W9F0"/>
<reference evidence="1" key="1">
    <citation type="submission" date="2020-04" db="EMBL/GenBank/DDBJ databases">
        <authorList>
            <person name="Brown S."/>
        </authorList>
    </citation>
    <scope>NUCLEOTIDE SEQUENCE</scope>
    <source>
        <strain evidence="1">DJ015</strain>
    </source>
</reference>
<dbReference type="Proteomes" id="UP001194098">
    <property type="component" value="Unassembled WGS sequence"/>
</dbReference>
<comment type="caution">
    <text evidence="1">The sequence shown here is derived from an EMBL/GenBank/DDBJ whole genome shotgun (WGS) entry which is preliminary data.</text>
</comment>
<gene>
    <name evidence="1" type="ORF">HGI39_12050</name>
</gene>